<evidence type="ECO:0000313" key="1">
    <source>
        <dbReference type="EMBL" id="MBF0970061.1"/>
    </source>
</evidence>
<reference evidence="1" key="1">
    <citation type="submission" date="2020-04" db="EMBL/GenBank/DDBJ databases">
        <title>Deep metagenomics examines the oral microbiome during advanced dental caries in children, revealing novel taxa and co-occurrences with host molecules.</title>
        <authorList>
            <person name="Baker J.L."/>
            <person name="Morton J.T."/>
            <person name="Dinis M."/>
            <person name="Alvarez R."/>
            <person name="Tran N.C."/>
            <person name="Knight R."/>
            <person name="Edlund A."/>
        </authorList>
    </citation>
    <scope>NUCLEOTIDE SEQUENCE</scope>
    <source>
        <strain evidence="1">JCVI_34_bin.1</strain>
    </source>
</reference>
<dbReference type="EMBL" id="JABZGR010000006">
    <property type="protein sequence ID" value="MBF0970061.1"/>
    <property type="molecule type" value="Genomic_DNA"/>
</dbReference>
<accession>A0A929WZP7</accession>
<proteinExistence type="predicted"/>
<protein>
    <recommendedName>
        <fullName evidence="3">Lipoprotein</fullName>
    </recommendedName>
</protein>
<organism evidence="1 2">
    <name type="scientific">Alloprevotella tannerae</name>
    <dbReference type="NCBI Taxonomy" id="76122"/>
    <lineage>
        <taxon>Bacteria</taxon>
        <taxon>Pseudomonadati</taxon>
        <taxon>Bacteroidota</taxon>
        <taxon>Bacteroidia</taxon>
        <taxon>Bacteroidales</taxon>
        <taxon>Prevotellaceae</taxon>
        <taxon>Alloprevotella</taxon>
    </lineage>
</organism>
<sequence>MKHLLYASFAVCIALFSGCSDQEVVGPDAGQEEQPGVKVSLSIEGDMGGQSGSPKAEGPSRRAIGYQTIATDGHAEGFPTPIGIFDQSGDDGKELEDGTKVPVVLIFRNSDDSQPITKVVTNWTYKKGGKLSLETNERFELKAGSNLSAGTWYVCGILGGEQLLGTDQVKFNGYSEGHTPRTSTGEVATWGANVPYIFSWRKLETNAANGTFEAKLPVRFKQFGTIVRLKVSNGTHFDFKYNGVRIITSNILCGQFDLSAFDDKNFVKSSELHDVTDTEIASAKLDSYKSAFKAFKFYQRPLTDNAMTAADGLIVKRRFRIKGDYIANFAEEKSNKLNTALYYYDHTFLPRTGGDNFDKVVKGKEASSFIYVWMCPQEQDVLIYKGNKEGEGSADTMHIAKTQFLLMAEPDGNGTSGMVVPKSINMIPAYGTRASYLSGANYPAKGKVVYEFPPLSYIAKHDNFGTDAQLSTDVNQDVAHTTRYKYSEVESNLSTIPSDYMMAGHEYWRSIIPQGYGFAGFRSQSGGAPYYNFSMGVISPARLPGWPATKLVYQSSSKRVEANGKKIAYMLNMSKKPDYITNDGEGQVYQGYAKQSVARVSSGMTGLSWIDTNKYRYVMRWEDDQSNKLAVITQRYLGPRFVLDMDDITTEDFWAAPDNYGHVYPADVKRIIPLGGGYIFKTFQSKSLNMGLFYWYLTDPGHSAQYWTPDDAIPGGRYAYKSTIVRDSDNNVPKLVVGFRMPDLGGDVGSFFYYGYKGVPLYQERPLSDVGRKDGGEYIQNLRMQIPVRLWRKTTPYAD</sequence>
<dbReference type="PROSITE" id="PS51257">
    <property type="entry name" value="PROKAR_LIPOPROTEIN"/>
    <property type="match status" value="1"/>
</dbReference>
<dbReference type="AlphaFoldDB" id="A0A929WZP7"/>
<comment type="caution">
    <text evidence="1">The sequence shown here is derived from an EMBL/GenBank/DDBJ whole genome shotgun (WGS) entry which is preliminary data.</text>
</comment>
<dbReference type="RefSeq" id="WP_303763264.1">
    <property type="nucleotide sequence ID" value="NZ_JABZGR010000006.1"/>
</dbReference>
<dbReference type="Proteomes" id="UP000704068">
    <property type="component" value="Unassembled WGS sequence"/>
</dbReference>
<name>A0A929WZP7_9BACT</name>
<evidence type="ECO:0008006" key="3">
    <source>
        <dbReference type="Google" id="ProtNLM"/>
    </source>
</evidence>
<evidence type="ECO:0000313" key="2">
    <source>
        <dbReference type="Proteomes" id="UP000704068"/>
    </source>
</evidence>
<gene>
    <name evidence="1" type="ORF">HXK21_03325</name>
</gene>